<feature type="chain" id="PRO_5046626241" description="S9 family peptidase" evidence="1">
    <location>
        <begin position="32"/>
        <end position="181"/>
    </location>
</feature>
<reference evidence="2 3" key="1">
    <citation type="submission" date="2022-10" db="EMBL/GenBank/DDBJ databases">
        <title>Erythrobacter sp. sf7 Genome sequencing.</title>
        <authorList>
            <person name="Park S."/>
        </authorList>
    </citation>
    <scope>NUCLEOTIDE SEQUENCE [LARGE SCALE GENOMIC DNA]</scope>
    <source>
        <strain evidence="3">sf7</strain>
    </source>
</reference>
<dbReference type="RefSeq" id="WP_273675443.1">
    <property type="nucleotide sequence ID" value="NZ_JAQQXQ010000001.1"/>
</dbReference>
<evidence type="ECO:0000313" key="3">
    <source>
        <dbReference type="Proteomes" id="UP001216558"/>
    </source>
</evidence>
<keyword evidence="3" id="KW-1185">Reference proteome</keyword>
<dbReference type="EMBL" id="JAQQXQ010000001">
    <property type="protein sequence ID" value="MDC8753208.1"/>
    <property type="molecule type" value="Genomic_DNA"/>
</dbReference>
<proteinExistence type="predicted"/>
<keyword evidence="1" id="KW-0732">Signal</keyword>
<evidence type="ECO:0000313" key="2">
    <source>
        <dbReference type="EMBL" id="MDC8753208.1"/>
    </source>
</evidence>
<organism evidence="2 3">
    <name type="scientific">Erythrobacter fulvus</name>
    <dbReference type="NCBI Taxonomy" id="2987523"/>
    <lineage>
        <taxon>Bacteria</taxon>
        <taxon>Pseudomonadati</taxon>
        <taxon>Pseudomonadota</taxon>
        <taxon>Alphaproteobacteria</taxon>
        <taxon>Sphingomonadales</taxon>
        <taxon>Erythrobacteraceae</taxon>
        <taxon>Erythrobacter/Porphyrobacter group</taxon>
        <taxon>Erythrobacter</taxon>
    </lineage>
</organism>
<sequence length="181" mass="18935">MIGRFGGSAGRARLMLAPALAGLCAASPAWAEDEGIEALAAMFGARETVLDISLSPSGEKVAFVSAGPEHTEVLSVIDLAGDAQVRRIVVNSEKIADLDFCEWASDTRLVCQASGMAKSGDGVLLPFERLFAIDDTGDNVQELSKRQSGMALGFVQQGGDVLALDVGGEQGQILMSRQSVH</sequence>
<feature type="signal peptide" evidence="1">
    <location>
        <begin position="1"/>
        <end position="31"/>
    </location>
</feature>
<gene>
    <name evidence="2" type="ORF">OIK40_00970</name>
</gene>
<protein>
    <recommendedName>
        <fullName evidence="4">S9 family peptidase</fullName>
    </recommendedName>
</protein>
<dbReference type="Proteomes" id="UP001216558">
    <property type="component" value="Unassembled WGS sequence"/>
</dbReference>
<evidence type="ECO:0008006" key="4">
    <source>
        <dbReference type="Google" id="ProtNLM"/>
    </source>
</evidence>
<evidence type="ECO:0000256" key="1">
    <source>
        <dbReference type="SAM" id="SignalP"/>
    </source>
</evidence>
<name>A0ABT5JM56_9SPHN</name>
<accession>A0ABT5JM56</accession>
<comment type="caution">
    <text evidence="2">The sequence shown here is derived from an EMBL/GenBank/DDBJ whole genome shotgun (WGS) entry which is preliminary data.</text>
</comment>